<organism evidence="2 3">
    <name type="scientific">Candidatus Woykebacteria bacterium RIFCSPHIGHO2_02_FULL_43_16b</name>
    <dbReference type="NCBI Taxonomy" id="1802601"/>
    <lineage>
        <taxon>Bacteria</taxon>
        <taxon>Candidatus Woykeibacteriota</taxon>
    </lineage>
</organism>
<feature type="transmembrane region" description="Helical" evidence="1">
    <location>
        <begin position="12"/>
        <end position="34"/>
    </location>
</feature>
<comment type="caution">
    <text evidence="2">The sequence shown here is derived from an EMBL/GenBank/DDBJ whole genome shotgun (WGS) entry which is preliminary data.</text>
</comment>
<dbReference type="Proteomes" id="UP000177821">
    <property type="component" value="Unassembled WGS sequence"/>
</dbReference>
<evidence type="ECO:0000313" key="2">
    <source>
        <dbReference type="EMBL" id="OGY29917.1"/>
    </source>
</evidence>
<dbReference type="EMBL" id="MHCX01000011">
    <property type="protein sequence ID" value="OGY29917.1"/>
    <property type="molecule type" value="Genomic_DNA"/>
</dbReference>
<evidence type="ECO:0000313" key="3">
    <source>
        <dbReference type="Proteomes" id="UP000177821"/>
    </source>
</evidence>
<keyword evidence="1" id="KW-0812">Transmembrane</keyword>
<gene>
    <name evidence="2" type="ORF">A3J50_01730</name>
</gene>
<keyword evidence="1" id="KW-0472">Membrane</keyword>
<keyword evidence="1" id="KW-1133">Transmembrane helix</keyword>
<proteinExistence type="predicted"/>
<sequence>MVKFLRHWRIFIGVLFGVGLLSGFTVFLTTSAFYRPQIEVRQQIVERTVVVTAVVMATSTSAPARAPTPTAAPVVAAPTAVPPTAVPAPTTLPPPTAIPAPTAIPSTAQGTILRIGETWVGEGMTLRMLNVADRCRLRGAYPPTCVIFEVQNLSGSILNFNSSAGSFFLELSTGKRFPAAGLNVSGFNDFRSGATQSFEVQFPIDYDNDFQAIKRDPKVKYYTVGVRGFNDRLAEAHWREEVTH</sequence>
<evidence type="ECO:0000256" key="1">
    <source>
        <dbReference type="SAM" id="Phobius"/>
    </source>
</evidence>
<accession>A0A1G1WRX6</accession>
<reference evidence="2 3" key="1">
    <citation type="journal article" date="2016" name="Nat. Commun.">
        <title>Thousands of microbial genomes shed light on interconnected biogeochemical processes in an aquifer system.</title>
        <authorList>
            <person name="Anantharaman K."/>
            <person name="Brown C.T."/>
            <person name="Hug L.A."/>
            <person name="Sharon I."/>
            <person name="Castelle C.J."/>
            <person name="Probst A.J."/>
            <person name="Thomas B.C."/>
            <person name="Singh A."/>
            <person name="Wilkins M.J."/>
            <person name="Karaoz U."/>
            <person name="Brodie E.L."/>
            <person name="Williams K.H."/>
            <person name="Hubbard S.S."/>
            <person name="Banfield J.F."/>
        </authorList>
    </citation>
    <scope>NUCLEOTIDE SEQUENCE [LARGE SCALE GENOMIC DNA]</scope>
</reference>
<name>A0A1G1WRX6_9BACT</name>
<protein>
    <submittedName>
        <fullName evidence="2">Uncharacterized protein</fullName>
    </submittedName>
</protein>
<dbReference type="AlphaFoldDB" id="A0A1G1WRX6"/>